<feature type="transmembrane region" description="Helical" evidence="1">
    <location>
        <begin position="335"/>
        <end position="356"/>
    </location>
</feature>
<keyword evidence="1" id="KW-0812">Transmembrane</keyword>
<dbReference type="EMBL" id="JACIIK010000002">
    <property type="protein sequence ID" value="MBB6199895.1"/>
    <property type="molecule type" value="Genomic_DNA"/>
</dbReference>
<feature type="transmembrane region" description="Helical" evidence="1">
    <location>
        <begin position="21"/>
        <end position="43"/>
    </location>
</feature>
<evidence type="ECO:0000313" key="2">
    <source>
        <dbReference type="EMBL" id="MBB6199895.1"/>
    </source>
</evidence>
<sequence length="424" mass="47649">MNNSPILSASYFRRRSLSLSSIGLGAVILAYLIFCVSDTLLVLNDERSQTLKAVAFGLLCIAIVFKPRFHRSIFLIGPLLFFLLISLMRSVNSDAGLEEFLRFLFPIVITIAVFAYRDRLDTLVAVFVAVVISNDLAQCYFYLAYFTGLPLLLPIHFDTGIFLRAQGWIGFFSEFSFTNFCAFMLCRWLRPTNLSRRSSWIFLIFAMLGFSFKLFVPLLFYPLIVKKAKLRVWILMGAGVVGAMIAFFNGILDSFMNVALSKLSFYVTTGNSARAESYRVMCESLMGGNFLGEGLGTFGGPASVRYGSPLYSKYHFDWYGLGGVLRTTDTFYPHLFVEMGLLGALTWLLFVLFYGQGGRRNMPWIFVVVAFCFDNLFSMAILSPPYVFSALITMHILSRKCSGSHCFPVRGYKGMTQSSGKENA</sequence>
<evidence type="ECO:0008006" key="4">
    <source>
        <dbReference type="Google" id="ProtNLM"/>
    </source>
</evidence>
<protein>
    <recommendedName>
        <fullName evidence="4">O-antigen ligase domain-containing protein</fullName>
    </recommendedName>
</protein>
<dbReference type="AlphaFoldDB" id="A0AAW3UN93"/>
<feature type="transmembrane region" description="Helical" evidence="1">
    <location>
        <begin position="72"/>
        <end position="88"/>
    </location>
</feature>
<feature type="transmembrane region" description="Helical" evidence="1">
    <location>
        <begin position="230"/>
        <end position="252"/>
    </location>
</feature>
<accession>A0AAW3UN93</accession>
<feature type="transmembrane region" description="Helical" evidence="1">
    <location>
        <begin position="123"/>
        <end position="145"/>
    </location>
</feature>
<reference evidence="2 3" key="1">
    <citation type="submission" date="2020-08" db="EMBL/GenBank/DDBJ databases">
        <title>Genomic Encyclopedia of Type Strains, Phase IV (KMG-V): Genome sequencing to study the core and pangenomes of soil and plant-associated prokaryotes.</title>
        <authorList>
            <person name="Whitman W."/>
        </authorList>
    </citation>
    <scope>NUCLEOTIDE SEQUENCE [LARGE SCALE GENOMIC DNA]</scope>
    <source>
        <strain evidence="2 3">SEMIA 4013</strain>
    </source>
</reference>
<dbReference type="RefSeq" id="WP_183796626.1">
    <property type="nucleotide sequence ID" value="NZ_JACIII010000002.1"/>
</dbReference>
<name>A0AAW3UN93_9BURK</name>
<evidence type="ECO:0000256" key="1">
    <source>
        <dbReference type="SAM" id="Phobius"/>
    </source>
</evidence>
<feature type="transmembrane region" description="Helical" evidence="1">
    <location>
        <begin position="100"/>
        <end position="116"/>
    </location>
</feature>
<proteinExistence type="predicted"/>
<evidence type="ECO:0000313" key="3">
    <source>
        <dbReference type="Proteomes" id="UP000518681"/>
    </source>
</evidence>
<feature type="transmembrane region" description="Helical" evidence="1">
    <location>
        <begin position="362"/>
        <end position="382"/>
    </location>
</feature>
<keyword evidence="1" id="KW-1133">Transmembrane helix</keyword>
<comment type="caution">
    <text evidence="2">The sequence shown here is derived from an EMBL/GenBank/DDBJ whole genome shotgun (WGS) entry which is preliminary data.</text>
</comment>
<organism evidence="2 3">
    <name type="scientific">Paraburkholderia fungorum</name>
    <dbReference type="NCBI Taxonomy" id="134537"/>
    <lineage>
        <taxon>Bacteria</taxon>
        <taxon>Pseudomonadati</taxon>
        <taxon>Pseudomonadota</taxon>
        <taxon>Betaproteobacteria</taxon>
        <taxon>Burkholderiales</taxon>
        <taxon>Burkholderiaceae</taxon>
        <taxon>Paraburkholderia</taxon>
    </lineage>
</organism>
<feature type="transmembrane region" description="Helical" evidence="1">
    <location>
        <begin position="200"/>
        <end position="224"/>
    </location>
</feature>
<gene>
    <name evidence="2" type="ORF">GGD69_000741</name>
</gene>
<dbReference type="Proteomes" id="UP000518681">
    <property type="component" value="Unassembled WGS sequence"/>
</dbReference>
<feature type="transmembrane region" description="Helical" evidence="1">
    <location>
        <begin position="49"/>
        <end position="65"/>
    </location>
</feature>
<keyword evidence="1" id="KW-0472">Membrane</keyword>